<feature type="transmembrane region" description="Helical" evidence="7">
    <location>
        <begin position="416"/>
        <end position="432"/>
    </location>
</feature>
<dbReference type="CDD" id="cd07042">
    <property type="entry name" value="STAS_SulP_like_sulfate_transporter"/>
    <property type="match status" value="1"/>
</dbReference>
<comment type="similarity">
    <text evidence="2">Belongs to the SLC26A/SulP transporter (TC 2.A.53) family.</text>
</comment>
<feature type="transmembrane region" description="Helical" evidence="7">
    <location>
        <begin position="353"/>
        <end position="372"/>
    </location>
</feature>
<dbReference type="Pfam" id="PF01740">
    <property type="entry name" value="STAS"/>
    <property type="match status" value="1"/>
</dbReference>
<evidence type="ECO:0000259" key="8">
    <source>
        <dbReference type="PROSITE" id="PS50801"/>
    </source>
</evidence>
<comment type="caution">
    <text evidence="9">The sequence shown here is derived from an EMBL/GenBank/DDBJ whole genome shotgun (WGS) entry which is preliminary data.</text>
</comment>
<dbReference type="InterPro" id="IPR001902">
    <property type="entry name" value="SLC26A/SulP_fam"/>
</dbReference>
<dbReference type="Gene3D" id="3.30.750.24">
    <property type="entry name" value="STAS domain"/>
    <property type="match status" value="1"/>
</dbReference>
<dbReference type="InterPro" id="IPR002645">
    <property type="entry name" value="STAS_dom"/>
</dbReference>
<organism evidence="9 10">
    <name type="scientific">Morella rubra</name>
    <name type="common">Chinese bayberry</name>
    <dbReference type="NCBI Taxonomy" id="262757"/>
    <lineage>
        <taxon>Eukaryota</taxon>
        <taxon>Viridiplantae</taxon>
        <taxon>Streptophyta</taxon>
        <taxon>Embryophyta</taxon>
        <taxon>Tracheophyta</taxon>
        <taxon>Spermatophyta</taxon>
        <taxon>Magnoliopsida</taxon>
        <taxon>eudicotyledons</taxon>
        <taxon>Gunneridae</taxon>
        <taxon>Pentapetalae</taxon>
        <taxon>rosids</taxon>
        <taxon>fabids</taxon>
        <taxon>Fagales</taxon>
        <taxon>Myricaceae</taxon>
        <taxon>Morella</taxon>
    </lineage>
</organism>
<comment type="subcellular location">
    <subcellularLocation>
        <location evidence="1">Membrane</location>
        <topology evidence="1">Multi-pass membrane protein</topology>
    </subcellularLocation>
</comment>
<dbReference type="NCBIfam" id="TIGR00815">
    <property type="entry name" value="sulP"/>
    <property type="match status" value="1"/>
</dbReference>
<reference evidence="9 10" key="1">
    <citation type="journal article" date="2019" name="Plant Biotechnol. J.">
        <title>The red bayberry genome and genetic basis of sex determination.</title>
        <authorList>
            <person name="Jia H.M."/>
            <person name="Jia H.J."/>
            <person name="Cai Q.L."/>
            <person name="Wang Y."/>
            <person name="Zhao H.B."/>
            <person name="Yang W.F."/>
            <person name="Wang G.Y."/>
            <person name="Li Y.H."/>
            <person name="Zhan D.L."/>
            <person name="Shen Y.T."/>
            <person name="Niu Q.F."/>
            <person name="Chang L."/>
            <person name="Qiu J."/>
            <person name="Zhao L."/>
            <person name="Xie H.B."/>
            <person name="Fu W.Y."/>
            <person name="Jin J."/>
            <person name="Li X.W."/>
            <person name="Jiao Y."/>
            <person name="Zhou C.C."/>
            <person name="Tu T."/>
            <person name="Chai C.Y."/>
            <person name="Gao J.L."/>
            <person name="Fan L.J."/>
            <person name="van de Weg E."/>
            <person name="Wang J.Y."/>
            <person name="Gao Z.S."/>
        </authorList>
    </citation>
    <scope>NUCLEOTIDE SEQUENCE [LARGE SCALE GENOMIC DNA]</scope>
    <source>
        <tissue evidence="9">Leaves</tissue>
    </source>
</reference>
<evidence type="ECO:0000256" key="5">
    <source>
        <dbReference type="ARBA" id="ARBA00022989"/>
    </source>
</evidence>
<keyword evidence="5 7" id="KW-1133">Transmembrane helix</keyword>
<evidence type="ECO:0000256" key="6">
    <source>
        <dbReference type="ARBA" id="ARBA00023136"/>
    </source>
</evidence>
<accession>A0A6A1UNS4</accession>
<feature type="transmembrane region" description="Helical" evidence="7">
    <location>
        <begin position="444"/>
        <end position="474"/>
    </location>
</feature>
<evidence type="ECO:0000256" key="7">
    <source>
        <dbReference type="SAM" id="Phobius"/>
    </source>
</evidence>
<dbReference type="PROSITE" id="PS50801">
    <property type="entry name" value="STAS"/>
    <property type="match status" value="1"/>
</dbReference>
<evidence type="ECO:0000256" key="4">
    <source>
        <dbReference type="ARBA" id="ARBA00022692"/>
    </source>
</evidence>
<dbReference type="InterPro" id="IPR036513">
    <property type="entry name" value="STAS_dom_sf"/>
</dbReference>
<feature type="transmembrane region" description="Helical" evidence="7">
    <location>
        <begin position="150"/>
        <end position="175"/>
    </location>
</feature>
<keyword evidence="3" id="KW-0813">Transport</keyword>
<keyword evidence="10" id="KW-1185">Reference proteome</keyword>
<evidence type="ECO:0000256" key="1">
    <source>
        <dbReference type="ARBA" id="ARBA00004141"/>
    </source>
</evidence>
<dbReference type="PANTHER" id="PTHR11814">
    <property type="entry name" value="SULFATE TRANSPORTER"/>
    <property type="match status" value="1"/>
</dbReference>
<name>A0A6A1UNS4_9ROSI</name>
<feature type="transmembrane region" description="Helical" evidence="7">
    <location>
        <begin position="317"/>
        <end position="341"/>
    </location>
</feature>
<dbReference type="AlphaFoldDB" id="A0A6A1UNS4"/>
<dbReference type="FunFam" id="3.30.750.24:FF:000002">
    <property type="entry name" value="Sulfate transporter 31"/>
    <property type="match status" value="1"/>
</dbReference>
<protein>
    <submittedName>
        <fullName evidence="9">Putative sulfate transporter 3.5</fullName>
    </submittedName>
</protein>
<evidence type="ECO:0000313" key="9">
    <source>
        <dbReference type="EMBL" id="KAB1201417.1"/>
    </source>
</evidence>
<dbReference type="InterPro" id="IPR011547">
    <property type="entry name" value="SLC26A/SulP_dom"/>
</dbReference>
<dbReference type="GO" id="GO:0055085">
    <property type="term" value="P:transmembrane transport"/>
    <property type="evidence" value="ECO:0007669"/>
    <property type="project" value="InterPro"/>
</dbReference>
<evidence type="ECO:0000256" key="3">
    <source>
        <dbReference type="ARBA" id="ARBA00022448"/>
    </source>
</evidence>
<feature type="transmembrane region" description="Helical" evidence="7">
    <location>
        <begin position="181"/>
        <end position="200"/>
    </location>
</feature>
<keyword evidence="4 7" id="KW-0812">Transmembrane</keyword>
<proteinExistence type="inferred from homology"/>
<sequence length="644" mass="71136">MGTPVAPEHPVSFAPPGSFANTLKSDLKETFFPDDPFHQFKNEKPARRLTKAIQYFIPIFEWLPNYNFKLFRYDLLAGLTITSLAIPQGISYAKLADIPSIIGLYSSFVPPLIYAVFGNSKHIAVGTVAACSLLLQSTISEVASPKDDPILYLHLIFTATFITGIFQTALGFLRLGILVDFLSHSTITGFMGGTAIIIFLQQLKGFFGLKHFTTKTDVISVMHAIFQNRKEWRWESLVVGVTFLLFLQVTRYVSKKNPKLFWVSAIAPMVTVVVGCLFAYLVHADKHGIQTVGDLKKGINPPSIQFLNFESKYLPTVLKAGIITGVIALAEGIAIGRSFAIMKNEQVDGNKEMIAFGLMNIVGSFTSCYLTTGPFSKTAVNFSAGCKTAMSNVVMAVSMGLTLLFLAHLFGYTPLVALSAIIMSAMLGLIKYEEAYHLYKVDKFDFVICMAAFLGVAFISMEVGLMFSVGLALVRALLYVARPATCKLGKLPNSTVYRDIEQYQDSANIPGILLLQLGSPIYFANSTYIRERILRWIREEQAISDSEGNILEHLLLDLTGVTSIDMTGIETLVELRKTLQVNDIQMAIINPRIKVMEKMITSKFIDVIGKQSVFLSVNDAIEACRFSLRKSKQNNDTTEGPVAV</sequence>
<dbReference type="EMBL" id="RXIC02000069">
    <property type="protein sequence ID" value="KAB1201417.1"/>
    <property type="molecule type" value="Genomic_DNA"/>
</dbReference>
<dbReference type="Pfam" id="PF00916">
    <property type="entry name" value="Sulfate_transp"/>
    <property type="match status" value="1"/>
</dbReference>
<dbReference type="GO" id="GO:0016020">
    <property type="term" value="C:membrane"/>
    <property type="evidence" value="ECO:0007669"/>
    <property type="project" value="UniProtKB-SubCell"/>
</dbReference>
<gene>
    <name evidence="9" type="ORF">CJ030_MR0G003770</name>
</gene>
<keyword evidence="6 7" id="KW-0472">Membrane</keyword>
<dbReference type="Proteomes" id="UP000516437">
    <property type="component" value="Unassembled WGS sequence"/>
</dbReference>
<evidence type="ECO:0000256" key="2">
    <source>
        <dbReference type="ARBA" id="ARBA00008692"/>
    </source>
</evidence>
<feature type="transmembrane region" description="Helical" evidence="7">
    <location>
        <begin position="260"/>
        <end position="282"/>
    </location>
</feature>
<dbReference type="SUPFAM" id="SSF52091">
    <property type="entry name" value="SpoIIaa-like"/>
    <property type="match status" value="1"/>
</dbReference>
<evidence type="ECO:0000313" key="10">
    <source>
        <dbReference type="Proteomes" id="UP000516437"/>
    </source>
</evidence>
<feature type="domain" description="STAS" evidence="8">
    <location>
        <begin position="502"/>
        <end position="624"/>
    </location>
</feature>
<dbReference type="OrthoDB" id="288203at2759"/>